<evidence type="ECO:0000259" key="1">
    <source>
        <dbReference type="Pfam" id="PF21948"/>
    </source>
</evidence>
<dbReference type="SUPFAM" id="SSF55681">
    <property type="entry name" value="Class II aaRS and biotin synthetases"/>
    <property type="match status" value="1"/>
</dbReference>
<dbReference type="PANTHER" id="PTHR43506">
    <property type="entry name" value="BIOTIN/LIPOATE A/B PROTEIN LIGASE FAMILY"/>
    <property type="match status" value="1"/>
</dbReference>
<reference evidence="2" key="1">
    <citation type="journal article" date="2014" name="BMC Genomics">
        <title>The Babesia bovis gene and promoter model: an update from full-length EST analysis.</title>
        <authorList>
            <person name="Yamagishi J."/>
            <person name="Wakaguri H."/>
            <person name="Yokoyama N."/>
            <person name="Yamashita R."/>
            <person name="Suzuki Y."/>
            <person name="Xuan X."/>
            <person name="Igarashi I."/>
        </authorList>
    </citation>
    <scope>NUCLEOTIDE SEQUENCE</scope>
    <source>
        <strain evidence="2">Texas</strain>
    </source>
</reference>
<proteinExistence type="evidence at transcript level"/>
<evidence type="ECO:0000313" key="2">
    <source>
        <dbReference type="EMBL" id="BAN64738.1"/>
    </source>
</evidence>
<organism evidence="2">
    <name type="scientific">Babesia bovis</name>
    <dbReference type="NCBI Taxonomy" id="5865"/>
    <lineage>
        <taxon>Eukaryota</taxon>
        <taxon>Sar</taxon>
        <taxon>Alveolata</taxon>
        <taxon>Apicomplexa</taxon>
        <taxon>Aconoidasida</taxon>
        <taxon>Piroplasmida</taxon>
        <taxon>Babesiidae</taxon>
        <taxon>Babesia</taxon>
    </lineage>
</organism>
<dbReference type="InterPro" id="IPR053264">
    <property type="entry name" value="Lipoate-ligase_2_inactive"/>
</dbReference>
<dbReference type="EMBL" id="AK440944">
    <property type="protein sequence ID" value="BAN64738.1"/>
    <property type="molecule type" value="mRNA"/>
</dbReference>
<dbReference type="AlphaFoldDB" id="S6B0B4"/>
<dbReference type="PANTHER" id="PTHR43506:SF1">
    <property type="entry name" value="BPL_LPL CATALYTIC DOMAIN-CONTAINING PROTEIN"/>
    <property type="match status" value="1"/>
</dbReference>
<feature type="domain" description="BPL/LPL catalytic" evidence="1">
    <location>
        <begin position="30"/>
        <end position="240"/>
    </location>
</feature>
<dbReference type="InterPro" id="IPR004143">
    <property type="entry name" value="BPL_LPL_catalytic"/>
</dbReference>
<name>S6B0B4_BABBO</name>
<sequence length="310" mass="35019">MAKLLKWIDHLSAQTYHSLYTFQLDGIDLLRQLQFEEFLYRKVAPATEKAAFFIVNNHKRTGAKAVVMGFAGKPEQFVKDVEKTKHDGISVIKRFTGGGTVIVDENSLNTSIIASTAISKDISPTKICEWSYENIFKRSGLFNERFINLEGDYVVKGDNPAKTYNVSEQAIPYEYHKVAGNSQAFNIKAFVHHTVFPWNISPLISQLLVQPTKAPKYRQGRHHTEFMRCVTEALNPHLGMKTITDFEEGLCEKVNSSFGSLFDRKIHVTVSKLPSPHNISNAIDKNLIHLSDEFIQQAILCLSNPATQEC</sequence>
<protein>
    <recommendedName>
        <fullName evidence="1">BPL/LPL catalytic domain-containing protein</fullName>
    </recommendedName>
</protein>
<gene>
    <name evidence="2" type="primary">BBOV_I002370</name>
</gene>
<dbReference type="VEuPathDB" id="PiroplasmaDB:BBOV_I002370"/>
<dbReference type="Pfam" id="PF21948">
    <property type="entry name" value="LplA-B_cat"/>
    <property type="match status" value="1"/>
</dbReference>
<dbReference type="InterPro" id="IPR045864">
    <property type="entry name" value="aa-tRNA-synth_II/BPL/LPL"/>
</dbReference>
<dbReference type="Gene3D" id="3.30.930.10">
    <property type="entry name" value="Bira Bifunctional Protein, Domain 2"/>
    <property type="match status" value="1"/>
</dbReference>
<accession>S6B0B4</accession>